<comment type="caution">
    <text evidence="3">The sequence shown here is derived from an EMBL/GenBank/DDBJ whole genome shotgun (WGS) entry which is preliminary data.</text>
</comment>
<sequence>MKTSDAAQLLLRLAGLGVNLYGWQRRFIDDASRFRIMLKPRGVGATFTMAVEALTHAVLKPGSTTLLTSYSLRQSLEIFRHVKQTLEKAASSGVIHEGATYRLTYECGERSAVLGNGSRIVSLPNNPDALRGYRADAVYVDEAALFRDDFKVRTAVMFTTVARQGRIALASTPKGRRGWFYEAWTAEQGWSKHLVSYRSSPHITQQDLQELRRVMTDLEWRQEMECEFLDEANAFIPYEKILACVEDYQPSKPGEESRVYLGVDFGRYRDSTVVVGVAREDDRLRVCYLAELKQKPFSVQLEVISRAVETFSPAAVAVDSTGMGAPLAEKLAEHIPSIMPVSISSAVKQSLVNNLRNNIVDGKVVIPADATTLINQLRIFQQVLEDGAARYEAPAGEHDDYVIALALACYAAAADKSSTPAAVKFWSWPSPPRLRP</sequence>
<dbReference type="Gene3D" id="3.40.50.300">
    <property type="entry name" value="P-loop containing nucleotide triphosphate hydrolases"/>
    <property type="match status" value="1"/>
</dbReference>
<dbReference type="EMBL" id="DRXH01000180">
    <property type="protein sequence ID" value="HHM44685.1"/>
    <property type="molecule type" value="Genomic_DNA"/>
</dbReference>
<dbReference type="Gene3D" id="3.30.420.240">
    <property type="match status" value="1"/>
</dbReference>
<dbReference type="AlphaFoldDB" id="A0A7J3VUR2"/>
<organism evidence="3">
    <name type="scientific">Caldiarchaeum subterraneum</name>
    <dbReference type="NCBI Taxonomy" id="311458"/>
    <lineage>
        <taxon>Archaea</taxon>
        <taxon>Nitrososphaerota</taxon>
        <taxon>Candidatus Caldarchaeales</taxon>
        <taxon>Candidatus Caldarchaeaceae</taxon>
        <taxon>Candidatus Caldarchaeum</taxon>
    </lineage>
</organism>
<feature type="domain" description="Terminase large subunit gp17-like C-terminal" evidence="2">
    <location>
        <begin position="262"/>
        <end position="408"/>
    </location>
</feature>
<evidence type="ECO:0000313" key="3">
    <source>
        <dbReference type="EMBL" id="HHM44685.1"/>
    </source>
</evidence>
<dbReference type="Pfam" id="PF03237">
    <property type="entry name" value="Terminase_6N"/>
    <property type="match status" value="1"/>
</dbReference>
<dbReference type="Pfam" id="PF17289">
    <property type="entry name" value="Terminase_6C"/>
    <property type="match status" value="1"/>
</dbReference>
<protein>
    <recommendedName>
        <fullName evidence="2">Terminase large subunit gp17-like C-terminal domain-containing protein</fullName>
    </recommendedName>
</protein>
<dbReference type="InterPro" id="IPR035421">
    <property type="entry name" value="Terminase_6C"/>
</dbReference>
<evidence type="ECO:0000256" key="1">
    <source>
        <dbReference type="ARBA" id="ARBA00022612"/>
    </source>
</evidence>
<dbReference type="InterPro" id="IPR027417">
    <property type="entry name" value="P-loop_NTPase"/>
</dbReference>
<keyword evidence="1" id="KW-1188">Viral release from host cell</keyword>
<evidence type="ECO:0000259" key="2">
    <source>
        <dbReference type="Pfam" id="PF17289"/>
    </source>
</evidence>
<reference evidence="3" key="1">
    <citation type="journal article" date="2020" name="mSystems">
        <title>Genome- and Community-Level Interaction Insights into Carbon Utilization and Element Cycling Functions of Hydrothermarchaeota in Hydrothermal Sediment.</title>
        <authorList>
            <person name="Zhou Z."/>
            <person name="Liu Y."/>
            <person name="Xu W."/>
            <person name="Pan J."/>
            <person name="Luo Z.H."/>
            <person name="Li M."/>
        </authorList>
    </citation>
    <scope>NUCLEOTIDE SEQUENCE [LARGE SCALE GENOMIC DNA]</scope>
    <source>
        <strain evidence="3">SpSt-1074</strain>
    </source>
</reference>
<name>A0A7J3VUR2_CALS0</name>
<accession>A0A7J3VUR2</accession>
<proteinExistence type="predicted"/>
<gene>
    <name evidence="3" type="ORF">ENM31_05260</name>
</gene>